<dbReference type="KEGG" id="hro:HELRODRAFT_82100"/>
<evidence type="ECO:0000256" key="9">
    <source>
        <dbReference type="ARBA" id="ARBA00023224"/>
    </source>
</evidence>
<comment type="similarity">
    <text evidence="2 10">Belongs to the G-protein coupled receptor 1 family.</text>
</comment>
<comment type="subcellular location">
    <subcellularLocation>
        <location evidence="1">Cell membrane</location>
        <topology evidence="1">Multi-pass membrane protein</topology>
    </subcellularLocation>
</comment>
<keyword evidence="6 10" id="KW-0297">G-protein coupled receptor</keyword>
<accession>T1G4M7</accession>
<evidence type="ECO:0000313" key="13">
    <source>
        <dbReference type="EMBL" id="ESO01438.1"/>
    </source>
</evidence>
<keyword evidence="3" id="KW-1003">Cell membrane</keyword>
<dbReference type="EMBL" id="AMQM01005113">
    <property type="status" value="NOT_ANNOTATED_CDS"/>
    <property type="molecule type" value="Genomic_DNA"/>
</dbReference>
<feature type="transmembrane region" description="Helical" evidence="11">
    <location>
        <begin position="109"/>
        <end position="130"/>
    </location>
</feature>
<gene>
    <name evidence="14" type="primary">20216025</name>
    <name evidence="13" type="ORF">HELRODRAFT_82100</name>
</gene>
<dbReference type="GO" id="GO:0042277">
    <property type="term" value="F:peptide binding"/>
    <property type="evidence" value="ECO:0000318"/>
    <property type="project" value="GO_Central"/>
</dbReference>
<dbReference type="Pfam" id="PF00001">
    <property type="entry name" value="7tm_1"/>
    <property type="match status" value="1"/>
</dbReference>
<keyword evidence="8 10" id="KW-0675">Receptor</keyword>
<evidence type="ECO:0000256" key="10">
    <source>
        <dbReference type="RuleBase" id="RU000688"/>
    </source>
</evidence>
<dbReference type="PROSITE" id="PS50262">
    <property type="entry name" value="G_PROTEIN_RECEP_F1_2"/>
    <property type="match status" value="1"/>
</dbReference>
<keyword evidence="15" id="KW-1185">Reference proteome</keyword>
<dbReference type="Gene3D" id="1.20.1070.10">
    <property type="entry name" value="Rhodopsin 7-helix transmembrane proteins"/>
    <property type="match status" value="1"/>
</dbReference>
<reference evidence="13 15" key="2">
    <citation type="journal article" date="2013" name="Nature">
        <title>Insights into bilaterian evolution from three spiralian genomes.</title>
        <authorList>
            <person name="Simakov O."/>
            <person name="Marletaz F."/>
            <person name="Cho S.J."/>
            <person name="Edsinger-Gonzales E."/>
            <person name="Havlak P."/>
            <person name="Hellsten U."/>
            <person name="Kuo D.H."/>
            <person name="Larsson T."/>
            <person name="Lv J."/>
            <person name="Arendt D."/>
            <person name="Savage R."/>
            <person name="Osoegawa K."/>
            <person name="de Jong P."/>
            <person name="Grimwood J."/>
            <person name="Chapman J.A."/>
            <person name="Shapiro H."/>
            <person name="Aerts A."/>
            <person name="Otillar R.P."/>
            <person name="Terry A.Y."/>
            <person name="Boore J.L."/>
            <person name="Grigoriev I.V."/>
            <person name="Lindberg D.R."/>
            <person name="Seaver E.C."/>
            <person name="Weisblat D.A."/>
            <person name="Putnam N.H."/>
            <person name="Rokhsar D.S."/>
        </authorList>
    </citation>
    <scope>NUCLEOTIDE SEQUENCE</scope>
</reference>
<dbReference type="PANTHER" id="PTHR24229:SF40">
    <property type="entry name" value="ALLATOSTATIN C RECEPTOR 1-RELATED"/>
    <property type="match status" value="1"/>
</dbReference>
<evidence type="ECO:0000256" key="4">
    <source>
        <dbReference type="ARBA" id="ARBA00022692"/>
    </source>
</evidence>
<feature type="transmembrane region" description="Helical" evidence="11">
    <location>
        <begin position="36"/>
        <end position="61"/>
    </location>
</feature>
<dbReference type="GeneID" id="20216025"/>
<keyword evidence="5 11" id="KW-1133">Transmembrane helix</keyword>
<dbReference type="PRINTS" id="PR00237">
    <property type="entry name" value="GPCRRHODOPSN"/>
</dbReference>
<feature type="transmembrane region" description="Helical" evidence="11">
    <location>
        <begin position="190"/>
        <end position="219"/>
    </location>
</feature>
<dbReference type="STRING" id="6412.T1G4M7"/>
<feature type="domain" description="G-protein coupled receptors family 1 profile" evidence="12">
    <location>
        <begin position="52"/>
        <end position="300"/>
    </location>
</feature>
<feature type="transmembrane region" description="Helical" evidence="11">
    <location>
        <begin position="151"/>
        <end position="170"/>
    </location>
</feature>
<dbReference type="SUPFAM" id="SSF81321">
    <property type="entry name" value="Family A G protein-coupled receptor-like"/>
    <property type="match status" value="1"/>
</dbReference>
<feature type="transmembrane region" description="Helical" evidence="11">
    <location>
        <begin position="240"/>
        <end position="260"/>
    </location>
</feature>
<dbReference type="eggNOG" id="KOG3656">
    <property type="taxonomic scope" value="Eukaryota"/>
</dbReference>
<organism evidence="14 15">
    <name type="scientific">Helobdella robusta</name>
    <name type="common">Californian leech</name>
    <dbReference type="NCBI Taxonomy" id="6412"/>
    <lineage>
        <taxon>Eukaryota</taxon>
        <taxon>Metazoa</taxon>
        <taxon>Spiralia</taxon>
        <taxon>Lophotrochozoa</taxon>
        <taxon>Annelida</taxon>
        <taxon>Clitellata</taxon>
        <taxon>Hirudinea</taxon>
        <taxon>Rhynchobdellida</taxon>
        <taxon>Glossiphoniidae</taxon>
        <taxon>Helobdella</taxon>
    </lineage>
</organism>
<sequence>MTSDEPSEYQLITTDLTISANIELPDTNHQSVIENLVLSCFYTFIFIAGLFGNLLTAYVVVRKPMMRTVTNRLILNLALSDSFFMLTLPFIVVTSLKRNWVFGTLLCKAFYAINCVNIFSGSFTLAILSADRFAAVCFPLVSVKLRTPGKVSIAIGLSWLLSVLATYPVVHYATVSRPEKIAIDGNPVLFAYIVYSFIIGFFIPMIAIIVFYSLLVASVTFRRAKHRHMTVNSERRHKKITKLVTSVIIVYVVCWLPYYVFQFALLFDGDTFYRRPWTVYLYYTCNAFTYLHSVFNPLLYAVTNKNFQDAFKETFSWCYKRRPIRRNVIRSRDLSRSKQVRTRQVHRINV</sequence>
<dbReference type="GO" id="GO:0004930">
    <property type="term" value="F:G protein-coupled receptor activity"/>
    <property type="evidence" value="ECO:0000318"/>
    <property type="project" value="GO_Central"/>
</dbReference>
<dbReference type="HOGENOM" id="CLU_009579_8_1_1"/>
<dbReference type="GO" id="GO:0004983">
    <property type="term" value="F:neuropeptide Y receptor activity"/>
    <property type="evidence" value="ECO:0007669"/>
    <property type="project" value="InterPro"/>
</dbReference>
<dbReference type="PRINTS" id="PR01012">
    <property type="entry name" value="NRPEPTIDEYR"/>
</dbReference>
<dbReference type="OrthoDB" id="2132067at2759"/>
<evidence type="ECO:0000313" key="15">
    <source>
        <dbReference type="Proteomes" id="UP000015101"/>
    </source>
</evidence>
<evidence type="ECO:0000256" key="8">
    <source>
        <dbReference type="ARBA" id="ARBA00023170"/>
    </source>
</evidence>
<proteinExistence type="inferred from homology"/>
<dbReference type="InterPro" id="IPR000276">
    <property type="entry name" value="GPCR_Rhodpsn"/>
</dbReference>
<feature type="transmembrane region" description="Helical" evidence="11">
    <location>
        <begin position="280"/>
        <end position="302"/>
    </location>
</feature>
<protein>
    <recommendedName>
        <fullName evidence="12">G-protein coupled receptors family 1 profile domain-containing protein</fullName>
    </recommendedName>
</protein>
<dbReference type="InterPro" id="IPR000611">
    <property type="entry name" value="NPY_rcpt"/>
</dbReference>
<feature type="transmembrane region" description="Helical" evidence="11">
    <location>
        <begin position="73"/>
        <end position="97"/>
    </location>
</feature>
<dbReference type="InterPro" id="IPR017452">
    <property type="entry name" value="GPCR_Rhodpsn_7TM"/>
</dbReference>
<evidence type="ECO:0000256" key="1">
    <source>
        <dbReference type="ARBA" id="ARBA00004651"/>
    </source>
</evidence>
<dbReference type="RefSeq" id="XP_009020674.1">
    <property type="nucleotide sequence ID" value="XM_009022426.1"/>
</dbReference>
<dbReference type="InParanoid" id="T1G4M7"/>
<dbReference type="FunCoup" id="T1G4M7">
    <property type="interactions" value="124"/>
</dbReference>
<dbReference type="AlphaFoldDB" id="T1G4M7"/>
<evidence type="ECO:0000259" key="12">
    <source>
        <dbReference type="PROSITE" id="PS50262"/>
    </source>
</evidence>
<dbReference type="EMBL" id="KB096785">
    <property type="protein sequence ID" value="ESO01438.1"/>
    <property type="molecule type" value="Genomic_DNA"/>
</dbReference>
<dbReference type="SMART" id="SM01381">
    <property type="entry name" value="7TM_GPCR_Srsx"/>
    <property type="match status" value="1"/>
</dbReference>
<dbReference type="CTD" id="20216025"/>
<dbReference type="GO" id="GO:0043005">
    <property type="term" value="C:neuron projection"/>
    <property type="evidence" value="ECO:0000318"/>
    <property type="project" value="GO_Central"/>
</dbReference>
<name>T1G4M7_HELRO</name>
<dbReference type="GO" id="GO:0005886">
    <property type="term" value="C:plasma membrane"/>
    <property type="evidence" value="ECO:0000318"/>
    <property type="project" value="GO_Central"/>
</dbReference>
<dbReference type="OMA" id="ICCIYIV"/>
<keyword evidence="9 10" id="KW-0807">Transducer</keyword>
<evidence type="ECO:0000256" key="3">
    <source>
        <dbReference type="ARBA" id="ARBA00022475"/>
    </source>
</evidence>
<dbReference type="Proteomes" id="UP000015101">
    <property type="component" value="Unassembled WGS sequence"/>
</dbReference>
<reference evidence="15" key="1">
    <citation type="submission" date="2012-12" db="EMBL/GenBank/DDBJ databases">
        <authorList>
            <person name="Hellsten U."/>
            <person name="Grimwood J."/>
            <person name="Chapman J.A."/>
            <person name="Shapiro H."/>
            <person name="Aerts A."/>
            <person name="Otillar R.P."/>
            <person name="Terry A.Y."/>
            <person name="Boore J.L."/>
            <person name="Simakov O."/>
            <person name="Marletaz F."/>
            <person name="Cho S.-J."/>
            <person name="Edsinger-Gonzales E."/>
            <person name="Havlak P."/>
            <person name="Kuo D.-H."/>
            <person name="Larsson T."/>
            <person name="Lv J."/>
            <person name="Arendt D."/>
            <person name="Savage R."/>
            <person name="Osoegawa K."/>
            <person name="de Jong P."/>
            <person name="Lindberg D.R."/>
            <person name="Seaver E.C."/>
            <person name="Weisblat D.A."/>
            <person name="Putnam N.H."/>
            <person name="Grigoriev I.V."/>
            <person name="Rokhsar D.S."/>
        </authorList>
    </citation>
    <scope>NUCLEOTIDE SEQUENCE</scope>
</reference>
<keyword evidence="4 10" id="KW-0812">Transmembrane</keyword>
<dbReference type="PANTHER" id="PTHR24229">
    <property type="entry name" value="NEUROPEPTIDES RECEPTOR"/>
    <property type="match status" value="1"/>
</dbReference>
<dbReference type="EnsemblMetazoa" id="HelroT82100">
    <property type="protein sequence ID" value="HelroP82100"/>
    <property type="gene ID" value="HelroG82100"/>
</dbReference>
<dbReference type="PROSITE" id="PS00237">
    <property type="entry name" value="G_PROTEIN_RECEP_F1_1"/>
    <property type="match status" value="1"/>
</dbReference>
<evidence type="ECO:0000256" key="11">
    <source>
        <dbReference type="SAM" id="Phobius"/>
    </source>
</evidence>
<evidence type="ECO:0000256" key="6">
    <source>
        <dbReference type="ARBA" id="ARBA00023040"/>
    </source>
</evidence>
<evidence type="ECO:0000256" key="7">
    <source>
        <dbReference type="ARBA" id="ARBA00023136"/>
    </source>
</evidence>
<keyword evidence="7 11" id="KW-0472">Membrane</keyword>
<evidence type="ECO:0000256" key="2">
    <source>
        <dbReference type="ARBA" id="ARBA00010663"/>
    </source>
</evidence>
<evidence type="ECO:0000256" key="5">
    <source>
        <dbReference type="ARBA" id="ARBA00022989"/>
    </source>
</evidence>
<reference evidence="14" key="3">
    <citation type="submission" date="2015-06" db="UniProtKB">
        <authorList>
            <consortium name="EnsemblMetazoa"/>
        </authorList>
    </citation>
    <scope>IDENTIFICATION</scope>
</reference>
<dbReference type="EMBL" id="AMQM01005112">
    <property type="status" value="NOT_ANNOTATED_CDS"/>
    <property type="molecule type" value="Genomic_DNA"/>
</dbReference>
<evidence type="ECO:0000313" key="14">
    <source>
        <dbReference type="EnsemblMetazoa" id="HelroP82100"/>
    </source>
</evidence>